<feature type="region of interest" description="Disordered" evidence="1">
    <location>
        <begin position="1"/>
        <end position="32"/>
    </location>
</feature>
<gene>
    <name evidence="2" type="ORF">BpHYR1_028916</name>
</gene>
<protein>
    <submittedName>
        <fullName evidence="2">Uncharacterized protein</fullName>
    </submittedName>
</protein>
<sequence>MKHLREKIDSMITKGFEEPHGKPHGLAKGKLKYGGKTGALEENVEAKFKSSENNEVLGCEQHENGSGAKDGIREAILALADEKL</sequence>
<dbReference type="Proteomes" id="UP000276133">
    <property type="component" value="Unassembled WGS sequence"/>
</dbReference>
<evidence type="ECO:0000313" key="3">
    <source>
        <dbReference type="Proteomes" id="UP000276133"/>
    </source>
</evidence>
<organism evidence="2 3">
    <name type="scientific">Brachionus plicatilis</name>
    <name type="common">Marine rotifer</name>
    <name type="synonym">Brachionus muelleri</name>
    <dbReference type="NCBI Taxonomy" id="10195"/>
    <lineage>
        <taxon>Eukaryota</taxon>
        <taxon>Metazoa</taxon>
        <taxon>Spiralia</taxon>
        <taxon>Gnathifera</taxon>
        <taxon>Rotifera</taxon>
        <taxon>Eurotatoria</taxon>
        <taxon>Monogononta</taxon>
        <taxon>Pseudotrocha</taxon>
        <taxon>Ploima</taxon>
        <taxon>Brachionidae</taxon>
        <taxon>Brachionus</taxon>
    </lineage>
</organism>
<dbReference type="EMBL" id="REGN01009046">
    <property type="protein sequence ID" value="RNA02107.1"/>
    <property type="molecule type" value="Genomic_DNA"/>
</dbReference>
<evidence type="ECO:0000313" key="2">
    <source>
        <dbReference type="EMBL" id="RNA02107.1"/>
    </source>
</evidence>
<reference evidence="2 3" key="1">
    <citation type="journal article" date="2018" name="Sci. Rep.">
        <title>Genomic signatures of local adaptation to the degree of environmental predictability in rotifers.</title>
        <authorList>
            <person name="Franch-Gras L."/>
            <person name="Hahn C."/>
            <person name="Garcia-Roger E.M."/>
            <person name="Carmona M.J."/>
            <person name="Serra M."/>
            <person name="Gomez A."/>
        </authorList>
    </citation>
    <scope>NUCLEOTIDE SEQUENCE [LARGE SCALE GENOMIC DNA]</scope>
    <source>
        <strain evidence="2">HYR1</strain>
    </source>
</reference>
<dbReference type="AlphaFoldDB" id="A0A3M7PSI1"/>
<proteinExistence type="predicted"/>
<feature type="compositionally biased region" description="Basic residues" evidence="1">
    <location>
        <begin position="22"/>
        <end position="32"/>
    </location>
</feature>
<evidence type="ECO:0000256" key="1">
    <source>
        <dbReference type="SAM" id="MobiDB-lite"/>
    </source>
</evidence>
<keyword evidence="3" id="KW-1185">Reference proteome</keyword>
<accession>A0A3M7PSI1</accession>
<comment type="caution">
    <text evidence="2">The sequence shown here is derived from an EMBL/GenBank/DDBJ whole genome shotgun (WGS) entry which is preliminary data.</text>
</comment>
<name>A0A3M7PSI1_BRAPC</name>